<proteinExistence type="inferred from homology"/>
<dbReference type="InterPro" id="IPR031730">
    <property type="entry name" value="Carbam_trans_C"/>
</dbReference>
<dbReference type="eggNOG" id="COG2192">
    <property type="taxonomic scope" value="Bacteria"/>
</dbReference>
<dbReference type="RefSeq" id="WP_013045859.1">
    <property type="nucleotide sequence ID" value="NC_014010.1"/>
</dbReference>
<dbReference type="AlphaFoldDB" id="D5BSI3"/>
<dbReference type="SUPFAM" id="SSF53067">
    <property type="entry name" value="Actin-like ATPase domain"/>
    <property type="match status" value="1"/>
</dbReference>
<dbReference type="EC" id="2.1.3.-" evidence="4"/>
<evidence type="ECO:0000259" key="3">
    <source>
        <dbReference type="Pfam" id="PF16861"/>
    </source>
</evidence>
<accession>D5BSI3</accession>
<dbReference type="InterPro" id="IPR043129">
    <property type="entry name" value="ATPase_NBD"/>
</dbReference>
<dbReference type="Pfam" id="PF02543">
    <property type="entry name" value="Carbam_trans_N"/>
    <property type="match status" value="1"/>
</dbReference>
<evidence type="ECO:0000256" key="1">
    <source>
        <dbReference type="ARBA" id="ARBA00006129"/>
    </source>
</evidence>
<dbReference type="STRING" id="488538.SAR116_0987"/>
<name>D5BSI3_PUNMI</name>
<evidence type="ECO:0000313" key="4">
    <source>
        <dbReference type="EMBL" id="ADE39230.1"/>
    </source>
</evidence>
<dbReference type="PANTHER" id="PTHR34847">
    <property type="entry name" value="NODULATION PROTEIN U"/>
    <property type="match status" value="1"/>
</dbReference>
<feature type="domain" description="Carbamoyltransferase C-terminal" evidence="3">
    <location>
        <begin position="414"/>
        <end position="586"/>
    </location>
</feature>
<dbReference type="CDD" id="cd24100">
    <property type="entry name" value="ASKHA_NBD_MJ1051-like_N"/>
    <property type="match status" value="1"/>
</dbReference>
<sequence>MKILGLLFGHNSSCALISQTLVGAISEERLTRSKNSTDFPRESSFALLGETSITADELDCVVVASRAIPFVKEKNIEIYNEERVGVGTSWQSRVKLILNEIHYRMPFLKPIFSALYQLNYRYLMSSGYQRLVTERIKRELKCETLDVVYADHHLCHAYTAFYGFVPHQERKKPFLVFTLDGEGDGLCATISTVADGEWRLVSKTKAGNSIASFYGSITKFLGMKINEHEYKVMGLAPYCTSPEIQDLANLFRSQFTINPDLSFSAIGGGNYFDRWLPAKLKHKRFDLVAAAAQLFVEEIAAEWIQLTIHKYGISNVVLSGGFFMNIKVNQHIRTLKAVDKMIVCPSGGDESIALGAAYYGLKLNGIEPGEAHEAKSLYLGTAIHKVECEALYERIKADGKYKAEFKSDIVDVVAQLLADNKIVAHVDGRMEFGARALGNRSILANASNTASVRTINKQIKGRDFWMPFACSMLEEKADMYLDVDTYESLEYMAVGANTKPLAKKHLAAGIHQYDGSARPQIVKKEQNQKYHAILSRYHELTGMGGFLNTSLNLHGEPLVCSAEDAFSTFERSGLEYLVIRNLLISKNGMDS</sequence>
<dbReference type="HOGENOM" id="CLU_014411_2_0_5"/>
<dbReference type="GO" id="GO:0016740">
    <property type="term" value="F:transferase activity"/>
    <property type="evidence" value="ECO:0007669"/>
    <property type="project" value="UniProtKB-KW"/>
</dbReference>
<feature type="domain" description="Carbamoyltransferase" evidence="2">
    <location>
        <begin position="2"/>
        <end position="357"/>
    </location>
</feature>
<dbReference type="InterPro" id="IPR051338">
    <property type="entry name" value="NodU/CmcH_Carbamoyltrnsfr"/>
</dbReference>
<dbReference type="OrthoDB" id="9780777at2"/>
<keyword evidence="5" id="KW-1185">Reference proteome</keyword>
<dbReference type="PANTHER" id="PTHR34847:SF1">
    <property type="entry name" value="NODULATION PROTEIN U"/>
    <property type="match status" value="1"/>
</dbReference>
<protein>
    <submittedName>
        <fullName evidence="4">Predicted carbamoyl transferase, NodU family</fullName>
        <ecNumber evidence="4">2.1.3.-</ecNumber>
    </submittedName>
</protein>
<dbReference type="Gene3D" id="3.90.870.20">
    <property type="entry name" value="Carbamoyltransferase, C-terminal domain"/>
    <property type="match status" value="1"/>
</dbReference>
<dbReference type="Pfam" id="PF16861">
    <property type="entry name" value="Carbam_trans_C"/>
    <property type="match status" value="1"/>
</dbReference>
<comment type="similarity">
    <text evidence="1">Belongs to the NodU/CmcH family.</text>
</comment>
<dbReference type="InterPro" id="IPR003696">
    <property type="entry name" value="Carbtransf_dom"/>
</dbReference>
<evidence type="ECO:0000259" key="2">
    <source>
        <dbReference type="Pfam" id="PF02543"/>
    </source>
</evidence>
<keyword evidence="4" id="KW-0808">Transferase</keyword>
<dbReference type="EMBL" id="CP001751">
    <property type="protein sequence ID" value="ADE39230.1"/>
    <property type="molecule type" value="Genomic_DNA"/>
</dbReference>
<dbReference type="Proteomes" id="UP000007460">
    <property type="component" value="Chromosome"/>
</dbReference>
<dbReference type="Gene3D" id="3.30.420.40">
    <property type="match status" value="2"/>
</dbReference>
<dbReference type="KEGG" id="apb:SAR116_0987"/>
<gene>
    <name evidence="4" type="ordered locus">SAR116_0987</name>
</gene>
<reference evidence="4 5" key="1">
    <citation type="journal article" date="2010" name="J. Bacteriol.">
        <title>Complete genome sequence of "Candidatus Puniceispirillum marinum" IMCC1322, a representative of the SAR116 clade in the Alphaproteobacteria.</title>
        <authorList>
            <person name="Oh H.M."/>
            <person name="Kwon K.K."/>
            <person name="Kang I."/>
            <person name="Kang S.G."/>
            <person name="Lee J.H."/>
            <person name="Kim S.J."/>
            <person name="Cho J.C."/>
        </authorList>
    </citation>
    <scope>NUCLEOTIDE SEQUENCE [LARGE SCALE GENOMIC DNA]</scope>
    <source>
        <strain evidence="4 5">IMCC1322</strain>
    </source>
</reference>
<evidence type="ECO:0000313" key="5">
    <source>
        <dbReference type="Proteomes" id="UP000007460"/>
    </source>
</evidence>
<dbReference type="InterPro" id="IPR038152">
    <property type="entry name" value="Carbam_trans_C_sf"/>
</dbReference>
<organism evidence="4 5">
    <name type="scientific">Puniceispirillum marinum (strain IMCC1322)</name>
    <dbReference type="NCBI Taxonomy" id="488538"/>
    <lineage>
        <taxon>Bacteria</taxon>
        <taxon>Pseudomonadati</taxon>
        <taxon>Pseudomonadota</taxon>
        <taxon>Alphaproteobacteria</taxon>
        <taxon>Candidatus Puniceispirillales</taxon>
        <taxon>Candidatus Puniceispirillaceae</taxon>
        <taxon>Candidatus Puniceispirillum</taxon>
    </lineage>
</organism>